<reference evidence="2 3" key="2">
    <citation type="submission" date="2018-11" db="EMBL/GenBank/DDBJ databases">
        <authorList>
            <consortium name="Pathogen Informatics"/>
        </authorList>
    </citation>
    <scope>NUCLEOTIDE SEQUENCE [LARGE SCALE GENOMIC DNA]</scope>
</reference>
<feature type="compositionally biased region" description="Basic and acidic residues" evidence="1">
    <location>
        <begin position="85"/>
        <end position="115"/>
    </location>
</feature>
<accession>A0A0N4YMT2</accession>
<dbReference type="AlphaFoldDB" id="A0A0N4YMT2"/>
<evidence type="ECO:0000313" key="4">
    <source>
        <dbReference type="WBParaSite" id="NBR_0001850501-mRNA-1"/>
    </source>
</evidence>
<organism evidence="4">
    <name type="scientific">Nippostrongylus brasiliensis</name>
    <name type="common">Rat hookworm</name>
    <dbReference type="NCBI Taxonomy" id="27835"/>
    <lineage>
        <taxon>Eukaryota</taxon>
        <taxon>Metazoa</taxon>
        <taxon>Ecdysozoa</taxon>
        <taxon>Nematoda</taxon>
        <taxon>Chromadorea</taxon>
        <taxon>Rhabditida</taxon>
        <taxon>Rhabditina</taxon>
        <taxon>Rhabditomorpha</taxon>
        <taxon>Strongyloidea</taxon>
        <taxon>Heligmosomidae</taxon>
        <taxon>Nippostrongylus</taxon>
    </lineage>
</organism>
<protein>
    <submittedName>
        <fullName evidence="2 4">Uncharacterized protein</fullName>
    </submittedName>
</protein>
<reference evidence="4" key="1">
    <citation type="submission" date="2017-02" db="UniProtKB">
        <authorList>
            <consortium name="WormBaseParasite"/>
        </authorList>
    </citation>
    <scope>IDENTIFICATION</scope>
</reference>
<dbReference type="EMBL" id="UYSL01023476">
    <property type="protein sequence ID" value="VDL82231.1"/>
    <property type="molecule type" value="Genomic_DNA"/>
</dbReference>
<dbReference type="WBParaSite" id="NBR_0001850501-mRNA-1">
    <property type="protein sequence ID" value="NBR_0001850501-mRNA-1"/>
    <property type="gene ID" value="NBR_0001850501"/>
</dbReference>
<evidence type="ECO:0000313" key="2">
    <source>
        <dbReference type="EMBL" id="VDL82231.1"/>
    </source>
</evidence>
<dbReference type="Proteomes" id="UP000271162">
    <property type="component" value="Unassembled WGS sequence"/>
</dbReference>
<name>A0A0N4YMT2_NIPBR</name>
<gene>
    <name evidence="2" type="ORF">NBR_LOCUS18506</name>
</gene>
<evidence type="ECO:0000313" key="3">
    <source>
        <dbReference type="Proteomes" id="UP000271162"/>
    </source>
</evidence>
<proteinExistence type="predicted"/>
<sequence length="132" mass="14617">MLSGRSSGLAGALESREVDLCDTLRQKAMSCNNSKNGNDSSVRPRLTGRLMVKYCHTIVIESFKIIECAQDPRLGPESYGQQARATKERTTSAKEASSSRDAQRRDACGKSREPADLIKRKDIPIICLQETR</sequence>
<evidence type="ECO:0000256" key="1">
    <source>
        <dbReference type="SAM" id="MobiDB-lite"/>
    </source>
</evidence>
<feature type="region of interest" description="Disordered" evidence="1">
    <location>
        <begin position="73"/>
        <end position="115"/>
    </location>
</feature>
<keyword evidence="3" id="KW-1185">Reference proteome</keyword>